<dbReference type="Gene3D" id="1.10.10.10">
    <property type="entry name" value="Winged helix-like DNA-binding domain superfamily/Winged helix DNA-binding domain"/>
    <property type="match status" value="1"/>
</dbReference>
<dbReference type="PROSITE" id="PS50987">
    <property type="entry name" value="HTH_ARSR_2"/>
    <property type="match status" value="1"/>
</dbReference>
<evidence type="ECO:0000313" key="2">
    <source>
        <dbReference type="EMBL" id="GAC70929.1"/>
    </source>
</evidence>
<dbReference type="Pfam" id="PF12840">
    <property type="entry name" value="HTH_20"/>
    <property type="match status" value="1"/>
</dbReference>
<reference evidence="2 3" key="1">
    <citation type="submission" date="2013-01" db="EMBL/GenBank/DDBJ databases">
        <title>Whole genome shotgun sequence of Gordonia soli NBRC 108243.</title>
        <authorList>
            <person name="Isaki-Nakamura S."/>
            <person name="Hosoyama A."/>
            <person name="Tsuchikane K."/>
            <person name="Ando Y."/>
            <person name="Baba S."/>
            <person name="Ohji S."/>
            <person name="Hamada M."/>
            <person name="Tamura T."/>
            <person name="Yamazoe A."/>
            <person name="Yamazaki S."/>
            <person name="Fujita N."/>
        </authorList>
    </citation>
    <scope>NUCLEOTIDE SEQUENCE [LARGE SCALE GENOMIC DNA]</scope>
    <source>
        <strain evidence="2 3">NBRC 108243</strain>
    </source>
</reference>
<dbReference type="EMBL" id="BANX01000044">
    <property type="protein sequence ID" value="GAC70929.1"/>
    <property type="molecule type" value="Genomic_DNA"/>
</dbReference>
<accession>M0QR93</accession>
<keyword evidence="3" id="KW-1185">Reference proteome</keyword>
<dbReference type="InterPro" id="IPR036388">
    <property type="entry name" value="WH-like_DNA-bd_sf"/>
</dbReference>
<dbReference type="SMART" id="SM00418">
    <property type="entry name" value="HTH_ARSR"/>
    <property type="match status" value="1"/>
</dbReference>
<name>M0QR93_9ACTN</name>
<dbReference type="SUPFAM" id="SSF46785">
    <property type="entry name" value="Winged helix' DNA-binding domain"/>
    <property type="match status" value="1"/>
</dbReference>
<dbReference type="InterPro" id="IPR011991">
    <property type="entry name" value="ArsR-like_HTH"/>
</dbReference>
<dbReference type="CDD" id="cd00090">
    <property type="entry name" value="HTH_ARSR"/>
    <property type="match status" value="1"/>
</dbReference>
<dbReference type="InterPro" id="IPR001845">
    <property type="entry name" value="HTH_ArsR_DNA-bd_dom"/>
</dbReference>
<dbReference type="PANTHER" id="PTHR38600">
    <property type="entry name" value="TRANSCRIPTIONAL REGULATORY PROTEIN"/>
    <property type="match status" value="1"/>
</dbReference>
<dbReference type="InterPro" id="IPR036390">
    <property type="entry name" value="WH_DNA-bd_sf"/>
</dbReference>
<protein>
    <submittedName>
        <fullName evidence="2">Putative ArsR family transcriptional regulator</fullName>
    </submittedName>
</protein>
<feature type="domain" description="HTH arsR-type" evidence="1">
    <location>
        <begin position="1"/>
        <end position="93"/>
    </location>
</feature>
<dbReference type="eggNOG" id="COG0640">
    <property type="taxonomic scope" value="Bacteria"/>
</dbReference>
<sequence>MAELAAPTDMFAALADESRWQILVRLGHSPASASALADELPISRQAIAKHIRVLQEVGLVSAEKVGREVRYAAVGARLNTLARQLETIAGGWDRRLERIKSLAEEPRDRS</sequence>
<evidence type="ECO:0000313" key="3">
    <source>
        <dbReference type="Proteomes" id="UP000011666"/>
    </source>
</evidence>
<gene>
    <name evidence="2" type="ORF">GS4_44_00110</name>
</gene>
<dbReference type="STRING" id="1223545.GS4_44_00110"/>
<comment type="caution">
    <text evidence="2">The sequence shown here is derived from an EMBL/GenBank/DDBJ whole genome shotgun (WGS) entry which is preliminary data.</text>
</comment>
<evidence type="ECO:0000259" key="1">
    <source>
        <dbReference type="PROSITE" id="PS50987"/>
    </source>
</evidence>
<dbReference type="GO" id="GO:0003700">
    <property type="term" value="F:DNA-binding transcription factor activity"/>
    <property type="evidence" value="ECO:0007669"/>
    <property type="project" value="InterPro"/>
</dbReference>
<proteinExistence type="predicted"/>
<organism evidence="2 3">
    <name type="scientific">Gordonia soli NBRC 108243</name>
    <dbReference type="NCBI Taxonomy" id="1223545"/>
    <lineage>
        <taxon>Bacteria</taxon>
        <taxon>Bacillati</taxon>
        <taxon>Actinomycetota</taxon>
        <taxon>Actinomycetes</taxon>
        <taxon>Mycobacteriales</taxon>
        <taxon>Gordoniaceae</taxon>
        <taxon>Gordonia</taxon>
    </lineage>
</organism>
<dbReference type="AlphaFoldDB" id="M0QR93"/>
<dbReference type="NCBIfam" id="NF033788">
    <property type="entry name" value="HTH_metalloreg"/>
    <property type="match status" value="1"/>
</dbReference>
<dbReference type="Proteomes" id="UP000011666">
    <property type="component" value="Unassembled WGS sequence"/>
</dbReference>
<dbReference type="PANTHER" id="PTHR38600:SF2">
    <property type="entry name" value="SLL0088 PROTEIN"/>
    <property type="match status" value="1"/>
</dbReference>